<gene>
    <name evidence="4" type="ORF">KRR39_16890</name>
</gene>
<dbReference type="GO" id="GO:0016491">
    <property type="term" value="F:oxidoreductase activity"/>
    <property type="evidence" value="ECO:0007669"/>
    <property type="project" value="InterPro"/>
</dbReference>
<dbReference type="RefSeq" id="WP_216938662.1">
    <property type="nucleotide sequence ID" value="NZ_CP077062.1"/>
</dbReference>
<keyword evidence="1" id="KW-0521">NADP</keyword>
<protein>
    <submittedName>
        <fullName evidence="4">NADP-dependent oxidoreductase</fullName>
    </submittedName>
</protein>
<dbReference type="EMBL" id="CP077062">
    <property type="protein sequence ID" value="QWZ07151.1"/>
    <property type="molecule type" value="Genomic_DNA"/>
</dbReference>
<evidence type="ECO:0000259" key="3">
    <source>
        <dbReference type="SMART" id="SM00829"/>
    </source>
</evidence>
<sequence>MTEFGGPENLQVLDVPEPHAGPGEVRIRVHAATVNPTDSGLRAGRYADRHSDQPGPFIPGADAAGVVDEVGAGSRWSVGDRVAAVVVPYRPAGGAYADEVVVPERSVLRLPDDVDFNAGSTFVMNALTARLVLDDLGLSAGQTLAVTGAAGAFGGYVVQMAKADGLRVVADAAEKDEDLVRSLGADDVVRRGDDVADRIRALLPDGVDGLVDGAVLTELAVPAVKDGGVIGTIRGWAGPAERGITVKPTLVYDSATRDDLLKGLEQQLADGVYTLRVAQVLPAEQAEQAHRTLEAGGVRGRLVLDFS</sequence>
<evidence type="ECO:0000313" key="5">
    <source>
        <dbReference type="Proteomes" id="UP000683575"/>
    </source>
</evidence>
<feature type="region of interest" description="Disordered" evidence="2">
    <location>
        <begin position="1"/>
        <end position="22"/>
    </location>
</feature>
<dbReference type="InterPro" id="IPR013154">
    <property type="entry name" value="ADH-like_N"/>
</dbReference>
<dbReference type="CDD" id="cd05289">
    <property type="entry name" value="MDR_like_2"/>
    <property type="match status" value="1"/>
</dbReference>
<reference evidence="4" key="1">
    <citation type="submission" date="2021-06" db="EMBL/GenBank/DDBJ databases">
        <title>Complete genome sequence of Nocardioides sp. G188.</title>
        <authorList>
            <person name="Im W.-T."/>
        </authorList>
    </citation>
    <scope>NUCLEOTIDE SEQUENCE</scope>
    <source>
        <strain evidence="4">G188</strain>
    </source>
</reference>
<evidence type="ECO:0000256" key="1">
    <source>
        <dbReference type="ARBA" id="ARBA00022857"/>
    </source>
</evidence>
<accession>A0A975SWG8</accession>
<evidence type="ECO:0000313" key="4">
    <source>
        <dbReference type="EMBL" id="QWZ07151.1"/>
    </source>
</evidence>
<name>A0A975SWG8_9ACTN</name>
<proteinExistence type="predicted"/>
<organism evidence="4 5">
    <name type="scientific">Nocardioides panacis</name>
    <dbReference type="NCBI Taxonomy" id="2849501"/>
    <lineage>
        <taxon>Bacteria</taxon>
        <taxon>Bacillati</taxon>
        <taxon>Actinomycetota</taxon>
        <taxon>Actinomycetes</taxon>
        <taxon>Propionibacteriales</taxon>
        <taxon>Nocardioidaceae</taxon>
        <taxon>Nocardioides</taxon>
    </lineage>
</organism>
<dbReference type="SMART" id="SM00829">
    <property type="entry name" value="PKS_ER"/>
    <property type="match status" value="1"/>
</dbReference>
<dbReference type="InterPro" id="IPR020843">
    <property type="entry name" value="ER"/>
</dbReference>
<dbReference type="Pfam" id="PF08240">
    <property type="entry name" value="ADH_N"/>
    <property type="match status" value="1"/>
</dbReference>
<dbReference type="PANTHER" id="PTHR44154">
    <property type="entry name" value="QUINONE OXIDOREDUCTASE"/>
    <property type="match status" value="1"/>
</dbReference>
<keyword evidence="5" id="KW-1185">Reference proteome</keyword>
<dbReference type="Pfam" id="PF13602">
    <property type="entry name" value="ADH_zinc_N_2"/>
    <property type="match status" value="1"/>
</dbReference>
<feature type="domain" description="Enoyl reductase (ER)" evidence="3">
    <location>
        <begin position="5"/>
        <end position="304"/>
    </location>
</feature>
<evidence type="ECO:0000256" key="2">
    <source>
        <dbReference type="SAM" id="MobiDB-lite"/>
    </source>
</evidence>
<dbReference type="AlphaFoldDB" id="A0A975SWG8"/>
<dbReference type="Proteomes" id="UP000683575">
    <property type="component" value="Chromosome"/>
</dbReference>
<dbReference type="PANTHER" id="PTHR44154:SF1">
    <property type="entry name" value="QUINONE OXIDOREDUCTASE"/>
    <property type="match status" value="1"/>
</dbReference>
<dbReference type="InterPro" id="IPR051603">
    <property type="entry name" value="Zinc-ADH_QOR/CCCR"/>
</dbReference>
<dbReference type="KEGG" id="nps:KRR39_16890"/>